<keyword evidence="5" id="KW-0347">Helicase</keyword>
<evidence type="ECO:0000259" key="4">
    <source>
        <dbReference type="Pfam" id="PF21634"/>
    </source>
</evidence>
<proteinExistence type="predicted"/>
<feature type="region of interest" description="Disordered" evidence="3">
    <location>
        <begin position="1"/>
        <end position="244"/>
    </location>
</feature>
<keyword evidence="6" id="KW-1185">Reference proteome</keyword>
<feature type="compositionally biased region" description="Low complexity" evidence="3">
    <location>
        <begin position="148"/>
        <end position="157"/>
    </location>
</feature>
<evidence type="ECO:0000256" key="2">
    <source>
        <dbReference type="ARBA" id="ARBA00022490"/>
    </source>
</evidence>
<dbReference type="EMBL" id="PDCK01000042">
    <property type="protein sequence ID" value="PRQ41437.1"/>
    <property type="molecule type" value="Genomic_DNA"/>
</dbReference>
<feature type="compositionally biased region" description="Low complexity" evidence="3">
    <location>
        <begin position="125"/>
        <end position="137"/>
    </location>
</feature>
<keyword evidence="5" id="KW-0378">Hydrolase</keyword>
<dbReference type="InterPro" id="IPR027417">
    <property type="entry name" value="P-loop_NTPase"/>
</dbReference>
<comment type="caution">
    <text evidence="5">The sequence shown here is derived from an EMBL/GenBank/DDBJ whole genome shotgun (WGS) entry which is preliminary data.</text>
</comment>
<dbReference type="GO" id="GO:0016787">
    <property type="term" value="F:hydrolase activity"/>
    <property type="evidence" value="ECO:0007669"/>
    <property type="project" value="UniProtKB-KW"/>
</dbReference>
<protein>
    <submittedName>
        <fullName evidence="5">Putative RNA helicase SDE3</fullName>
    </submittedName>
</protein>
<feature type="compositionally biased region" description="Basic residues" evidence="3">
    <location>
        <begin position="106"/>
        <end position="120"/>
    </location>
</feature>
<sequence>MDHSLAHPSQEDNMDQAPPKVSSLEPPISSSKPPKSSFVDPKLKLHLSAASSQGNNQKGKAVQVWTEMVSSKSSAFSSFSSKPPRSPSPPKFPQSLEPSLSASSSKSKRRNRQRKKKNPSVKKGLSSPSPSTLEPPLVIYSPSPPSSPSSSESPPSSTKLPPALRQTFASAHSHVRDQRGKTCGYSLIKRGLSNPSPSSLKPALLSSSVPPPSCPREHSSSSSGSPPSSPKLPPTLRRAFSSHHSHVANQRGRSYYSWVQKGSLPIYKVPKNIKASIKKDRVPKVLDQPLSPLTYKNYFAALLYAEEVYLEKWKDYQMLEVTLNLQEAIIKAKKKDEKIFVKLKLDSVPERRPFLLSRDFVYARPSGRDVQPFEGILYRVVKSSHILVDFGHDFLYQHHPKRTYDISFSFNRLCFKRAHAAVQAASYPLFQNYIFPDCVPEKIIISNNSTPKAAVRQILGFYGPPPYIIEGQRSVIRTGKSDSKPYKLSKTGEIVREAALQIYKSSPDDRILICAPLNSTCDELMISLKKVIPECDMYRTNAAFREVDEVPIEILLSCDHDGECFSCPPLAELQRFRLIFSTFVTSFRLHNEGVTAGHFSHIFLVDAALATEPETMIALANFANESTAVIVTGSANHQPNQVRSGMARTEGLKTSYFERLSKMRTTSDDT</sequence>
<dbReference type="Gramene" id="PRQ41437">
    <property type="protein sequence ID" value="PRQ41437"/>
    <property type="gene ID" value="RchiOBHm_Chr4g0446891"/>
</dbReference>
<keyword evidence="5" id="KW-0547">Nucleotide-binding</keyword>
<reference evidence="5 6" key="1">
    <citation type="journal article" date="2018" name="Nat. Genet.">
        <title>The Rosa genome provides new insights in the design of modern roses.</title>
        <authorList>
            <person name="Bendahmane M."/>
        </authorList>
    </citation>
    <scope>NUCLEOTIDE SEQUENCE [LARGE SCALE GENOMIC DNA]</scope>
    <source>
        <strain evidence="6">cv. Old Blush</strain>
    </source>
</reference>
<keyword evidence="5" id="KW-0067">ATP-binding</keyword>
<evidence type="ECO:0000256" key="1">
    <source>
        <dbReference type="ARBA" id="ARBA00004496"/>
    </source>
</evidence>
<organism evidence="5 6">
    <name type="scientific">Rosa chinensis</name>
    <name type="common">China rose</name>
    <dbReference type="NCBI Taxonomy" id="74649"/>
    <lineage>
        <taxon>Eukaryota</taxon>
        <taxon>Viridiplantae</taxon>
        <taxon>Streptophyta</taxon>
        <taxon>Embryophyta</taxon>
        <taxon>Tracheophyta</taxon>
        <taxon>Spermatophyta</taxon>
        <taxon>Magnoliopsida</taxon>
        <taxon>eudicotyledons</taxon>
        <taxon>Gunneridae</taxon>
        <taxon>Pentapetalae</taxon>
        <taxon>rosids</taxon>
        <taxon>fabids</taxon>
        <taxon>Rosales</taxon>
        <taxon>Rosaceae</taxon>
        <taxon>Rosoideae</taxon>
        <taxon>Rosoideae incertae sedis</taxon>
        <taxon>Rosa</taxon>
    </lineage>
</organism>
<feature type="compositionally biased region" description="Low complexity" evidence="3">
    <location>
        <begin position="93"/>
        <end position="105"/>
    </location>
</feature>
<dbReference type="Proteomes" id="UP000238479">
    <property type="component" value="Chromosome 4"/>
</dbReference>
<dbReference type="Pfam" id="PF21634">
    <property type="entry name" value="MOV-10_beta-barrel"/>
    <property type="match status" value="1"/>
</dbReference>
<feature type="domain" description="Helicase MOV-10-like beta-barrel" evidence="4">
    <location>
        <begin position="326"/>
        <end position="408"/>
    </location>
</feature>
<feature type="compositionally biased region" description="Polar residues" evidence="3">
    <location>
        <begin position="49"/>
        <end position="58"/>
    </location>
</feature>
<gene>
    <name evidence="5" type="ORF">RchiOBHm_Chr4g0446891</name>
</gene>
<dbReference type="GO" id="GO:0005524">
    <property type="term" value="F:ATP binding"/>
    <property type="evidence" value="ECO:0007669"/>
    <property type="project" value="UniProtKB-KW"/>
</dbReference>
<evidence type="ECO:0000313" key="6">
    <source>
        <dbReference type="Proteomes" id="UP000238479"/>
    </source>
</evidence>
<dbReference type="PANTHER" id="PTHR45418">
    <property type="entry name" value="CANCER/TESTIS ANTIGEN 55"/>
    <property type="match status" value="1"/>
</dbReference>
<keyword evidence="2" id="KW-0963">Cytoplasm</keyword>
<evidence type="ECO:0000313" key="5">
    <source>
        <dbReference type="EMBL" id="PRQ41437.1"/>
    </source>
</evidence>
<dbReference type="OrthoDB" id="6513042at2759"/>
<evidence type="ECO:0000256" key="3">
    <source>
        <dbReference type="SAM" id="MobiDB-lite"/>
    </source>
</evidence>
<dbReference type="STRING" id="74649.A0A2P6R4S0"/>
<dbReference type="GO" id="GO:0005737">
    <property type="term" value="C:cytoplasm"/>
    <property type="evidence" value="ECO:0007669"/>
    <property type="project" value="UniProtKB-SubCell"/>
</dbReference>
<dbReference type="AlphaFoldDB" id="A0A2P6R4S0"/>
<name>A0A2P6R4S0_ROSCH</name>
<dbReference type="GO" id="GO:0004386">
    <property type="term" value="F:helicase activity"/>
    <property type="evidence" value="ECO:0007669"/>
    <property type="project" value="UniProtKB-KW"/>
</dbReference>
<feature type="compositionally biased region" description="Low complexity" evidence="3">
    <location>
        <begin position="20"/>
        <end position="40"/>
    </location>
</feature>
<feature type="compositionally biased region" description="Low complexity" evidence="3">
    <location>
        <begin position="70"/>
        <end position="83"/>
    </location>
</feature>
<accession>A0A2P6R4S0</accession>
<feature type="compositionally biased region" description="Low complexity" evidence="3">
    <location>
        <begin position="192"/>
        <end position="208"/>
    </location>
</feature>
<dbReference type="Gene3D" id="3.40.50.300">
    <property type="entry name" value="P-loop containing nucleotide triphosphate hydrolases"/>
    <property type="match status" value="1"/>
</dbReference>
<comment type="subcellular location">
    <subcellularLocation>
        <location evidence="1">Cytoplasm</location>
    </subcellularLocation>
</comment>
<dbReference type="PANTHER" id="PTHR45418:SF5">
    <property type="entry name" value="BRCA2-INTERACTING PROTEIN-LIKE-RELATED"/>
    <property type="match status" value="1"/>
</dbReference>
<dbReference type="InterPro" id="IPR049080">
    <property type="entry name" value="MOV-10-like_beta-barrel"/>
</dbReference>